<dbReference type="Proteomes" id="UP000010729">
    <property type="component" value="Unassembled WGS sequence"/>
</dbReference>
<protein>
    <submittedName>
        <fullName evidence="1">Mycothiol-dependent formaldehyde dehydrogenase</fullName>
    </submittedName>
</protein>
<accession>N1V5G0</accession>
<comment type="caution">
    <text evidence="1">The sequence shown here is derived from an EMBL/GenBank/DDBJ whole genome shotgun (WGS) entry which is preliminary data.</text>
</comment>
<reference evidence="1 2" key="1">
    <citation type="journal article" date="2013" name="Genome Announc.">
        <title>Draft Genome Sequence of Arthrobacter crystallopoietes Strain BAB-32, Revealing Genes for Bioremediation.</title>
        <authorList>
            <person name="Joshi M.N."/>
            <person name="Pandit A.S."/>
            <person name="Sharma A."/>
            <person name="Pandya R.V."/>
            <person name="Desai S.M."/>
            <person name="Saxena A.K."/>
            <person name="Bagatharia S.B."/>
        </authorList>
    </citation>
    <scope>NUCLEOTIDE SEQUENCE [LARGE SCALE GENOMIC DNA]</scope>
    <source>
        <strain evidence="1 2">BAB-32</strain>
    </source>
</reference>
<feature type="non-terminal residue" evidence="1">
    <location>
        <position position="1"/>
    </location>
</feature>
<evidence type="ECO:0000313" key="1">
    <source>
        <dbReference type="EMBL" id="EMY35302.1"/>
    </source>
</evidence>
<organism evidence="1 2">
    <name type="scientific">Arthrobacter crystallopoietes BAB-32</name>
    <dbReference type="NCBI Taxonomy" id="1246476"/>
    <lineage>
        <taxon>Bacteria</taxon>
        <taxon>Bacillati</taxon>
        <taxon>Actinomycetota</taxon>
        <taxon>Actinomycetes</taxon>
        <taxon>Micrococcales</taxon>
        <taxon>Micrococcaceae</taxon>
        <taxon>Crystallibacter</taxon>
    </lineage>
</organism>
<dbReference type="InterPro" id="IPR011032">
    <property type="entry name" value="GroES-like_sf"/>
</dbReference>
<dbReference type="AlphaFoldDB" id="N1V5G0"/>
<proteinExistence type="predicted"/>
<evidence type="ECO:0000313" key="2">
    <source>
        <dbReference type="Proteomes" id="UP000010729"/>
    </source>
</evidence>
<dbReference type="EMBL" id="ANPE02000079">
    <property type="protein sequence ID" value="EMY35302.1"/>
    <property type="molecule type" value="Genomic_DNA"/>
</dbReference>
<keyword evidence="2" id="KW-1185">Reference proteome</keyword>
<name>N1V5G0_9MICC</name>
<dbReference type="SUPFAM" id="SSF50129">
    <property type="entry name" value="GroES-like"/>
    <property type="match status" value="1"/>
</dbReference>
<gene>
    <name evidence="1" type="ORF">D477_005421</name>
</gene>
<dbReference type="Gene3D" id="3.90.180.10">
    <property type="entry name" value="Medium-chain alcohol dehydrogenases, catalytic domain"/>
    <property type="match status" value="1"/>
</dbReference>
<sequence>SRDFPMLVNHYKQGNLDLDAFVTERITLDQIEEAFNKMHEGKVLRSVVEVA</sequence>